<dbReference type="PROSITE" id="PS51257">
    <property type="entry name" value="PROKAR_LIPOPROTEIN"/>
    <property type="match status" value="1"/>
</dbReference>
<feature type="chain" id="PRO_5046875980" description="Nuclear transport factor 2 family protein" evidence="1">
    <location>
        <begin position="23"/>
        <end position="173"/>
    </location>
</feature>
<gene>
    <name evidence="2" type="ORF">G6042_06120</name>
</gene>
<accession>A0ABX1QRJ1</accession>
<comment type="caution">
    <text evidence="2">The sequence shown here is derived from an EMBL/GenBank/DDBJ whole genome shotgun (WGS) entry which is preliminary data.</text>
</comment>
<evidence type="ECO:0000313" key="2">
    <source>
        <dbReference type="EMBL" id="NMH24841.1"/>
    </source>
</evidence>
<organism evidence="2 3">
    <name type="scientific">Flavobacterium solisilvae</name>
    <dbReference type="NCBI Taxonomy" id="1852019"/>
    <lineage>
        <taxon>Bacteria</taxon>
        <taxon>Pseudomonadati</taxon>
        <taxon>Bacteroidota</taxon>
        <taxon>Flavobacteriia</taxon>
        <taxon>Flavobacteriales</taxon>
        <taxon>Flavobacteriaceae</taxon>
        <taxon>Flavobacterium</taxon>
    </lineage>
</organism>
<protein>
    <recommendedName>
        <fullName evidence="4">Nuclear transport factor 2 family protein</fullName>
    </recommendedName>
</protein>
<name>A0ABX1QRJ1_9FLAO</name>
<feature type="signal peptide" evidence="1">
    <location>
        <begin position="1"/>
        <end position="22"/>
    </location>
</feature>
<dbReference type="SUPFAM" id="SSF54427">
    <property type="entry name" value="NTF2-like"/>
    <property type="match status" value="1"/>
</dbReference>
<keyword evidence="3" id="KW-1185">Reference proteome</keyword>
<dbReference type="EMBL" id="JAAMPT010000204">
    <property type="protein sequence ID" value="NMH24841.1"/>
    <property type="molecule type" value="Genomic_DNA"/>
</dbReference>
<dbReference type="Gene3D" id="3.10.450.50">
    <property type="match status" value="1"/>
</dbReference>
<dbReference type="Proteomes" id="UP000767947">
    <property type="component" value="Unassembled WGS sequence"/>
</dbReference>
<dbReference type="InterPro" id="IPR032710">
    <property type="entry name" value="NTF2-like_dom_sf"/>
</dbReference>
<evidence type="ECO:0000313" key="3">
    <source>
        <dbReference type="Proteomes" id="UP000767947"/>
    </source>
</evidence>
<evidence type="ECO:0008006" key="4">
    <source>
        <dbReference type="Google" id="ProtNLM"/>
    </source>
</evidence>
<proteinExistence type="predicted"/>
<sequence>MTKILFFSLFTTLLFFSSCNNSDKTTVKNKNTETTVANYPYIIDKPDNWETGSTENTKLALTALKAWETGKMDEAVSYFGDSIQVRFDGMDQKMSNDQLKAFFGQIWNSTFKIYMKDWKSVQSKDKSKAYVTVFYRESWKDEKGVTDSIDAVNDFVIKDGKIVQLDNYFRKIH</sequence>
<keyword evidence="1" id="KW-0732">Signal</keyword>
<dbReference type="RefSeq" id="WP_169523422.1">
    <property type="nucleotide sequence ID" value="NZ_JAAMPT010000204.1"/>
</dbReference>
<reference evidence="2 3" key="1">
    <citation type="submission" date="2020-02" db="EMBL/GenBank/DDBJ databases">
        <title>Flavobacterium sp. genome.</title>
        <authorList>
            <person name="Jung H.S."/>
            <person name="Baek J.H."/>
            <person name="Jeon C.O."/>
        </authorList>
    </citation>
    <scope>NUCLEOTIDE SEQUENCE [LARGE SCALE GENOMIC DNA]</scope>
    <source>
        <strain evidence="2 3">SE-s27</strain>
    </source>
</reference>
<evidence type="ECO:0000256" key="1">
    <source>
        <dbReference type="SAM" id="SignalP"/>
    </source>
</evidence>